<dbReference type="CDD" id="cd20678">
    <property type="entry name" value="CYP4B-like"/>
    <property type="match status" value="1"/>
</dbReference>
<reference evidence="12" key="1">
    <citation type="submission" date="2025-08" db="UniProtKB">
        <authorList>
            <consortium name="RefSeq"/>
        </authorList>
    </citation>
    <scope>IDENTIFICATION</scope>
</reference>
<dbReference type="GeneID" id="117346552"/>
<comment type="cofactor">
    <cofactor evidence="9">
        <name>heme</name>
        <dbReference type="ChEBI" id="CHEBI:30413"/>
    </cofactor>
</comment>
<dbReference type="InterPro" id="IPR001128">
    <property type="entry name" value="Cyt_P450"/>
</dbReference>
<dbReference type="GO" id="GO:0016705">
    <property type="term" value="F:oxidoreductase activity, acting on paired donors, with incorporation or reduction of molecular oxygen"/>
    <property type="evidence" value="ECO:0007669"/>
    <property type="project" value="InterPro"/>
</dbReference>
<comment type="similarity">
    <text evidence="2">Belongs to the cytochrome P450 family.</text>
</comment>
<keyword evidence="4 9" id="KW-0479">Metal-binding</keyword>
<dbReference type="PANTHER" id="PTHR24291:SF201">
    <property type="entry name" value="CYTOCHROME P450, FAMILY 4, SUBFAMILY B, POLYPEPTIDE 7"/>
    <property type="match status" value="1"/>
</dbReference>
<evidence type="ECO:0000256" key="10">
    <source>
        <dbReference type="SAM" id="Phobius"/>
    </source>
</evidence>
<dbReference type="OrthoDB" id="1470350at2759"/>
<dbReference type="Gene3D" id="1.10.630.10">
    <property type="entry name" value="Cytochrome P450"/>
    <property type="match status" value="1"/>
</dbReference>
<evidence type="ECO:0000256" key="7">
    <source>
        <dbReference type="ARBA" id="ARBA00023033"/>
    </source>
</evidence>
<evidence type="ECO:0000256" key="1">
    <source>
        <dbReference type="ARBA" id="ARBA00004586"/>
    </source>
</evidence>
<dbReference type="Proteomes" id="UP000515159">
    <property type="component" value="Chromosome 12"/>
</dbReference>
<evidence type="ECO:0000313" key="11">
    <source>
        <dbReference type="Proteomes" id="UP000515159"/>
    </source>
</evidence>
<proteinExistence type="inferred from homology"/>
<keyword evidence="3 9" id="KW-0349">Heme</keyword>
<evidence type="ECO:0000256" key="4">
    <source>
        <dbReference type="ARBA" id="ARBA00022723"/>
    </source>
</evidence>
<dbReference type="GO" id="GO:0005506">
    <property type="term" value="F:iron ion binding"/>
    <property type="evidence" value="ECO:0007669"/>
    <property type="project" value="InterPro"/>
</dbReference>
<keyword evidence="10" id="KW-0812">Transmembrane</keyword>
<dbReference type="InParanoid" id="A0A6P8NTL6"/>
<keyword evidence="10" id="KW-1133">Transmembrane helix</keyword>
<evidence type="ECO:0000256" key="8">
    <source>
        <dbReference type="ARBA" id="ARBA00023136"/>
    </source>
</evidence>
<keyword evidence="11" id="KW-1185">Reference proteome</keyword>
<dbReference type="RefSeq" id="XP_033772205.1">
    <property type="nucleotide sequence ID" value="XM_033916314.1"/>
</dbReference>
<keyword evidence="5" id="KW-0256">Endoplasmic reticulum</keyword>
<dbReference type="GO" id="GO:0020037">
    <property type="term" value="F:heme binding"/>
    <property type="evidence" value="ECO:0007669"/>
    <property type="project" value="InterPro"/>
</dbReference>
<keyword evidence="7" id="KW-0503">Monooxygenase</keyword>
<gene>
    <name evidence="12" type="primary">LOC117346552</name>
</gene>
<dbReference type="PRINTS" id="PR00385">
    <property type="entry name" value="P450"/>
</dbReference>
<dbReference type="GO" id="GO:0004497">
    <property type="term" value="F:monooxygenase activity"/>
    <property type="evidence" value="ECO:0007669"/>
    <property type="project" value="UniProtKB-KW"/>
</dbReference>
<dbReference type="InterPro" id="IPR002401">
    <property type="entry name" value="Cyt_P450_E_grp-I"/>
</dbReference>
<accession>A0A6P8NTL6</accession>
<evidence type="ECO:0000256" key="3">
    <source>
        <dbReference type="ARBA" id="ARBA00022617"/>
    </source>
</evidence>
<keyword evidence="7" id="KW-0560">Oxidoreductase</keyword>
<comment type="subcellular location">
    <subcellularLocation>
        <location evidence="1">Endoplasmic reticulum membrane</location>
    </subcellularLocation>
</comment>
<dbReference type="InterPro" id="IPR050196">
    <property type="entry name" value="Cytochrome_P450_Monoox"/>
</dbReference>
<dbReference type="FunCoup" id="A0A6P8NTL6">
    <property type="interactions" value="187"/>
</dbReference>
<evidence type="ECO:0000256" key="9">
    <source>
        <dbReference type="PIRSR" id="PIRSR602401-1"/>
    </source>
</evidence>
<dbReference type="PRINTS" id="PR00463">
    <property type="entry name" value="EP450I"/>
</dbReference>
<protein>
    <submittedName>
        <fullName evidence="12">Cytochrome P450 4B1-like</fullName>
    </submittedName>
</protein>
<dbReference type="SUPFAM" id="SSF48264">
    <property type="entry name" value="Cytochrome P450"/>
    <property type="match status" value="1"/>
</dbReference>
<dbReference type="AlphaFoldDB" id="A0A6P8NTL6"/>
<evidence type="ECO:0000313" key="12">
    <source>
        <dbReference type="RefSeq" id="XP_033772205.1"/>
    </source>
</evidence>
<dbReference type="FunFam" id="1.10.630.10:FF:000005">
    <property type="entry name" value="cytochrome P450 4F22 isoform X2"/>
    <property type="match status" value="1"/>
</dbReference>
<sequence length="518" mass="59558">MASVLERVLSPSWFSLDACQILQCAVGLGFAAALGKLITLYFRRREWNKILACFPGPPRHWLFGSAHELRADGTDLDIFVSWANKYPYGFPIWFGSFLPMFFVTHPEYAKSVFGRADPKAWTYSFFEAWIGQGLLLLSGPKWLQHRKLLTPAFHYDILKPYVKLMSDSTKIMLDKWEKFANKDKSVELFQYVSLMTLDSILKCAFSCNSNCQNESGSSYIKAIFDLCSLLDQRFRCFVLHSDLMFYLSPQGFRFRKACRRAHQHTDEVIRQRKAALANENELEKIQQKRHLDFLDILLFAKDENGKGLSDKDLRAEVDTFMFEGHDTTSSGISWILYCMAKYPEHQEKCREEIQEILGDRDTVEWDDLGKMTYTTMCIKESLRLYPSVSGVSRQLTKPITFFDGRSLPAGSLVGVSIYAIHRNPSVWKNPEVFDPMRFTPENSSDRHSHAFVPFAAGGRNCIGQNFAMNEMKVAVALTLQRFQLSPDESRPPIKMPQIVLKSLTGIHLYLKKTKQTRQ</sequence>
<keyword evidence="8 10" id="KW-0472">Membrane</keyword>
<name>A0A6P8NTL6_GEOSA</name>
<organism evidence="11 12">
    <name type="scientific">Geotrypetes seraphini</name>
    <name type="common">Gaboon caecilian</name>
    <name type="synonym">Caecilia seraphini</name>
    <dbReference type="NCBI Taxonomy" id="260995"/>
    <lineage>
        <taxon>Eukaryota</taxon>
        <taxon>Metazoa</taxon>
        <taxon>Chordata</taxon>
        <taxon>Craniata</taxon>
        <taxon>Vertebrata</taxon>
        <taxon>Euteleostomi</taxon>
        <taxon>Amphibia</taxon>
        <taxon>Gymnophiona</taxon>
        <taxon>Geotrypetes</taxon>
    </lineage>
</organism>
<evidence type="ECO:0000256" key="6">
    <source>
        <dbReference type="ARBA" id="ARBA00023004"/>
    </source>
</evidence>
<evidence type="ECO:0000256" key="2">
    <source>
        <dbReference type="ARBA" id="ARBA00010617"/>
    </source>
</evidence>
<dbReference type="PANTHER" id="PTHR24291">
    <property type="entry name" value="CYTOCHROME P450 FAMILY 4"/>
    <property type="match status" value="1"/>
</dbReference>
<feature type="binding site" description="axial binding residue" evidence="9">
    <location>
        <position position="461"/>
    </location>
    <ligand>
        <name>heme</name>
        <dbReference type="ChEBI" id="CHEBI:30413"/>
    </ligand>
    <ligandPart>
        <name>Fe</name>
        <dbReference type="ChEBI" id="CHEBI:18248"/>
    </ligandPart>
</feature>
<evidence type="ECO:0000256" key="5">
    <source>
        <dbReference type="ARBA" id="ARBA00022824"/>
    </source>
</evidence>
<dbReference type="InterPro" id="IPR036396">
    <property type="entry name" value="Cyt_P450_sf"/>
</dbReference>
<dbReference type="Pfam" id="PF00067">
    <property type="entry name" value="p450"/>
    <property type="match status" value="1"/>
</dbReference>
<keyword evidence="6 9" id="KW-0408">Iron</keyword>
<feature type="transmembrane region" description="Helical" evidence="10">
    <location>
        <begin position="20"/>
        <end position="42"/>
    </location>
</feature>
<dbReference type="GO" id="GO:0005789">
    <property type="term" value="C:endoplasmic reticulum membrane"/>
    <property type="evidence" value="ECO:0007669"/>
    <property type="project" value="UniProtKB-SubCell"/>
</dbReference>
<dbReference type="KEGG" id="gsh:117346552"/>